<dbReference type="PANTHER" id="PTHR30457">
    <property type="entry name" value="5'-NUCLEOTIDASE SURE"/>
    <property type="match status" value="1"/>
</dbReference>
<evidence type="ECO:0000256" key="3">
    <source>
        <dbReference type="ARBA" id="ARBA00012643"/>
    </source>
</evidence>
<evidence type="ECO:0000313" key="9">
    <source>
        <dbReference type="EMBL" id="GIF20202.1"/>
    </source>
</evidence>
<dbReference type="EC" id="3.1.3.5" evidence="3"/>
<dbReference type="InterPro" id="IPR036523">
    <property type="entry name" value="SurE-like_sf"/>
</dbReference>
<protein>
    <recommendedName>
        <fullName evidence="3">5'-nucleotidase</fullName>
        <ecNumber evidence="3">3.1.3.5</ecNumber>
    </recommendedName>
</protein>
<comment type="similarity">
    <text evidence="2">Belongs to the SurE nucleotidase family.</text>
</comment>
<sequence length="261" mass="26638">MTRILITNDDGVDAPGIRALAEAVRARGFDPVVAAPAEEQSGMSAALTAVTEGGRVTLKTRPHGYGVTATPAYIVVLAFLGVFGPPPDIVLSGINRGANTGRGVLHSGTVGAALTAANHGARALAVSLDIIAPADVHSGGAAFSITADESLHWTTAAEQAADLLDWLTESPPATVANLNVPDRPASALAGLRPATLATFGQVNMAVAERGDDFARLTLERGAPPEEGSDVALLTQGYATLTALSPISEATTIPIPTQRTPR</sequence>
<dbReference type="GO" id="GO:0008254">
    <property type="term" value="F:3'-nucleotidase activity"/>
    <property type="evidence" value="ECO:0007669"/>
    <property type="project" value="TreeGrafter"/>
</dbReference>
<comment type="catalytic activity">
    <reaction evidence="1">
        <text>a ribonucleoside 5'-phosphate + H2O = a ribonucleoside + phosphate</text>
        <dbReference type="Rhea" id="RHEA:12484"/>
        <dbReference type="ChEBI" id="CHEBI:15377"/>
        <dbReference type="ChEBI" id="CHEBI:18254"/>
        <dbReference type="ChEBI" id="CHEBI:43474"/>
        <dbReference type="ChEBI" id="CHEBI:58043"/>
        <dbReference type="EC" id="3.1.3.5"/>
    </reaction>
</comment>
<dbReference type="SUPFAM" id="SSF64167">
    <property type="entry name" value="SurE-like"/>
    <property type="match status" value="1"/>
</dbReference>
<keyword evidence="10" id="KW-1185">Reference proteome</keyword>
<dbReference type="GO" id="GO:0004309">
    <property type="term" value="F:exopolyphosphatase activity"/>
    <property type="evidence" value="ECO:0007669"/>
    <property type="project" value="TreeGrafter"/>
</dbReference>
<evidence type="ECO:0000256" key="2">
    <source>
        <dbReference type="ARBA" id="ARBA00011062"/>
    </source>
</evidence>
<dbReference type="GO" id="GO:0008253">
    <property type="term" value="F:5'-nucleotidase activity"/>
    <property type="evidence" value="ECO:0007669"/>
    <property type="project" value="UniProtKB-EC"/>
</dbReference>
<proteinExistence type="inferred from homology"/>
<dbReference type="RefSeq" id="WP_203805625.1">
    <property type="nucleotide sequence ID" value="NZ_BOMY01000021.1"/>
</dbReference>
<organism evidence="9 10">
    <name type="scientific">Paractinoplanes tereljensis</name>
    <dbReference type="NCBI Taxonomy" id="571912"/>
    <lineage>
        <taxon>Bacteria</taxon>
        <taxon>Bacillati</taxon>
        <taxon>Actinomycetota</taxon>
        <taxon>Actinomycetes</taxon>
        <taxon>Micromonosporales</taxon>
        <taxon>Micromonosporaceae</taxon>
        <taxon>Paractinoplanes</taxon>
    </lineage>
</organism>
<dbReference type="PANTHER" id="PTHR30457:SF12">
    <property type="entry name" value="5'_3'-NUCLEOTIDASE SURE"/>
    <property type="match status" value="1"/>
</dbReference>
<evidence type="ECO:0000256" key="6">
    <source>
        <dbReference type="ARBA" id="ARBA00022741"/>
    </source>
</evidence>
<dbReference type="Pfam" id="PF01975">
    <property type="entry name" value="SurE"/>
    <property type="match status" value="1"/>
</dbReference>
<dbReference type="GO" id="GO:0000166">
    <property type="term" value="F:nucleotide binding"/>
    <property type="evidence" value="ECO:0007669"/>
    <property type="project" value="UniProtKB-KW"/>
</dbReference>
<evidence type="ECO:0000256" key="4">
    <source>
        <dbReference type="ARBA" id="ARBA00022490"/>
    </source>
</evidence>
<evidence type="ECO:0000256" key="1">
    <source>
        <dbReference type="ARBA" id="ARBA00000815"/>
    </source>
</evidence>
<dbReference type="EMBL" id="BOMY01000021">
    <property type="protein sequence ID" value="GIF20202.1"/>
    <property type="molecule type" value="Genomic_DNA"/>
</dbReference>
<keyword evidence="7" id="KW-0378">Hydrolase</keyword>
<evidence type="ECO:0000313" key="10">
    <source>
        <dbReference type="Proteomes" id="UP000623608"/>
    </source>
</evidence>
<dbReference type="Proteomes" id="UP000623608">
    <property type="component" value="Unassembled WGS sequence"/>
</dbReference>
<comment type="caution">
    <text evidence="9">The sequence shown here is derived from an EMBL/GenBank/DDBJ whole genome shotgun (WGS) entry which is preliminary data.</text>
</comment>
<dbReference type="Gene3D" id="3.40.1210.10">
    <property type="entry name" value="Survival protein SurE-like phosphatase/nucleotidase"/>
    <property type="match status" value="1"/>
</dbReference>
<reference evidence="9" key="1">
    <citation type="submission" date="2021-01" db="EMBL/GenBank/DDBJ databases">
        <title>Whole genome shotgun sequence of Actinoplanes tereljensis NBRC 105297.</title>
        <authorList>
            <person name="Komaki H."/>
            <person name="Tamura T."/>
        </authorList>
    </citation>
    <scope>NUCLEOTIDE SEQUENCE</scope>
    <source>
        <strain evidence="9">NBRC 105297</strain>
    </source>
</reference>
<keyword evidence="4" id="KW-0963">Cytoplasm</keyword>
<evidence type="ECO:0000256" key="7">
    <source>
        <dbReference type="ARBA" id="ARBA00022801"/>
    </source>
</evidence>
<evidence type="ECO:0000259" key="8">
    <source>
        <dbReference type="Pfam" id="PF01975"/>
    </source>
</evidence>
<keyword evidence="5" id="KW-0479">Metal-binding</keyword>
<feature type="domain" description="Survival protein SurE-like phosphatase/nucleotidase" evidence="8">
    <location>
        <begin position="4"/>
        <end position="196"/>
    </location>
</feature>
<dbReference type="InterPro" id="IPR030048">
    <property type="entry name" value="SurE"/>
</dbReference>
<keyword evidence="6" id="KW-0547">Nucleotide-binding</keyword>
<name>A0A919NMA0_9ACTN</name>
<evidence type="ECO:0000256" key="5">
    <source>
        <dbReference type="ARBA" id="ARBA00022723"/>
    </source>
</evidence>
<dbReference type="InterPro" id="IPR002828">
    <property type="entry name" value="SurE-like_Pase/nucleotidase"/>
</dbReference>
<dbReference type="AlphaFoldDB" id="A0A919NMA0"/>
<gene>
    <name evidence="9" type="primary">surE_1</name>
    <name evidence="9" type="ORF">Ate02nite_29320</name>
</gene>
<dbReference type="GO" id="GO:0046872">
    <property type="term" value="F:metal ion binding"/>
    <property type="evidence" value="ECO:0007669"/>
    <property type="project" value="UniProtKB-KW"/>
</dbReference>
<accession>A0A919NMA0</accession>